<name>A0ABQ4WWX9_9ASTR</name>
<dbReference type="Proteomes" id="UP001151760">
    <property type="component" value="Unassembled WGS sequence"/>
</dbReference>
<evidence type="ECO:0000313" key="2">
    <source>
        <dbReference type="Proteomes" id="UP001151760"/>
    </source>
</evidence>
<evidence type="ECO:0000313" key="1">
    <source>
        <dbReference type="EMBL" id="GJS57290.1"/>
    </source>
</evidence>
<organism evidence="1 2">
    <name type="scientific">Tanacetum coccineum</name>
    <dbReference type="NCBI Taxonomy" id="301880"/>
    <lineage>
        <taxon>Eukaryota</taxon>
        <taxon>Viridiplantae</taxon>
        <taxon>Streptophyta</taxon>
        <taxon>Embryophyta</taxon>
        <taxon>Tracheophyta</taxon>
        <taxon>Spermatophyta</taxon>
        <taxon>Magnoliopsida</taxon>
        <taxon>eudicotyledons</taxon>
        <taxon>Gunneridae</taxon>
        <taxon>Pentapetalae</taxon>
        <taxon>asterids</taxon>
        <taxon>campanulids</taxon>
        <taxon>Asterales</taxon>
        <taxon>Asteraceae</taxon>
        <taxon>Asteroideae</taxon>
        <taxon>Anthemideae</taxon>
        <taxon>Anthemidinae</taxon>
        <taxon>Tanacetum</taxon>
    </lineage>
</organism>
<reference evidence="1" key="2">
    <citation type="submission" date="2022-01" db="EMBL/GenBank/DDBJ databases">
        <authorList>
            <person name="Yamashiro T."/>
            <person name="Shiraishi A."/>
            <person name="Satake H."/>
            <person name="Nakayama K."/>
        </authorList>
    </citation>
    <scope>NUCLEOTIDE SEQUENCE</scope>
</reference>
<proteinExistence type="predicted"/>
<protein>
    <submittedName>
        <fullName evidence="1">Uncharacterized protein</fullName>
    </submittedName>
</protein>
<keyword evidence="2" id="KW-1185">Reference proteome</keyword>
<accession>A0ABQ4WWX9</accession>
<gene>
    <name evidence="1" type="ORF">Tco_0652074</name>
</gene>
<sequence>MVTDRPLNWLRFLPWAEYCYNTSYHSEAVDVLLVERDDLMRQLKENLLAAKNRMEVQANRKRRDVEFNVWDRVLVKL</sequence>
<reference evidence="1" key="1">
    <citation type="journal article" date="2022" name="Int. J. Mol. Sci.">
        <title>Draft Genome of Tanacetum Coccineum: Genomic Comparison of Closely Related Tanacetum-Family Plants.</title>
        <authorList>
            <person name="Yamashiro T."/>
            <person name="Shiraishi A."/>
            <person name="Nakayama K."/>
            <person name="Satake H."/>
        </authorList>
    </citation>
    <scope>NUCLEOTIDE SEQUENCE</scope>
</reference>
<dbReference type="EMBL" id="BQNB010008995">
    <property type="protein sequence ID" value="GJS57290.1"/>
    <property type="molecule type" value="Genomic_DNA"/>
</dbReference>
<comment type="caution">
    <text evidence="1">The sequence shown here is derived from an EMBL/GenBank/DDBJ whole genome shotgun (WGS) entry which is preliminary data.</text>
</comment>